<dbReference type="FunFam" id="3.30.70.1350:FF:000008">
    <property type="entry name" value="Metal tolerance protein C1"/>
    <property type="match status" value="1"/>
</dbReference>
<evidence type="ECO:0000259" key="3">
    <source>
        <dbReference type="Pfam" id="PF16916"/>
    </source>
</evidence>
<sequence>MIMKAGIEAGYQSVMELVDAGAPSSILMPIRETITQVEGVMGCHRLRGRKAGSFLYLDVHIEVDPFLSVSAAHDIGENVRQKIQKSHNQIAEVFIHIDPSFSCGASEMDQRKNLKYKDSQNVKNFTHRDAEAVVSHVISSMFQEKMTVERLTQHTLQGKVLLQVQVSMPPDMLIQDAMAMAREAEKEIQKSSSTISQVSIHLRLGHPIDSNLADN</sequence>
<dbReference type="EMBL" id="JADCNM010000005">
    <property type="protein sequence ID" value="KAG0483465.1"/>
    <property type="molecule type" value="Genomic_DNA"/>
</dbReference>
<reference evidence="4 5" key="1">
    <citation type="journal article" date="2020" name="Nat. Food">
        <title>A phased Vanilla planifolia genome enables genetic improvement of flavour and production.</title>
        <authorList>
            <person name="Hasing T."/>
            <person name="Tang H."/>
            <person name="Brym M."/>
            <person name="Khazi F."/>
            <person name="Huang T."/>
            <person name="Chambers A.H."/>
        </authorList>
    </citation>
    <scope>NUCLEOTIDE SEQUENCE [LARGE SCALE GENOMIC DNA]</scope>
    <source>
        <tissue evidence="4">Leaf</tissue>
    </source>
</reference>
<comment type="similarity">
    <text evidence="1">Belongs to the cation diffusion facilitator (CDF) transporter (TC 2.A.4) family. SLC30A subfamily.</text>
</comment>
<dbReference type="PANTHER" id="PTHR43840">
    <property type="entry name" value="MITOCHONDRIAL METAL TRANSPORTER 1-RELATED"/>
    <property type="match status" value="1"/>
</dbReference>
<gene>
    <name evidence="4" type="ORF">HPP92_011549</name>
</gene>
<dbReference type="OrthoDB" id="435980at2759"/>
<protein>
    <recommendedName>
        <fullName evidence="3">Cation efflux protein cytoplasmic domain-containing protein</fullName>
    </recommendedName>
</protein>
<dbReference type="Pfam" id="PF16916">
    <property type="entry name" value="ZT_dimer"/>
    <property type="match status" value="1"/>
</dbReference>
<evidence type="ECO:0000256" key="1">
    <source>
        <dbReference type="ARBA" id="ARBA00008873"/>
    </source>
</evidence>
<proteinExistence type="inferred from homology"/>
<dbReference type="GO" id="GO:0016020">
    <property type="term" value="C:membrane"/>
    <property type="evidence" value="ECO:0007669"/>
    <property type="project" value="TreeGrafter"/>
</dbReference>
<keyword evidence="2" id="KW-0813">Transport</keyword>
<dbReference type="AlphaFoldDB" id="A0A835R8N6"/>
<evidence type="ECO:0000313" key="4">
    <source>
        <dbReference type="EMBL" id="KAG0483465.1"/>
    </source>
</evidence>
<evidence type="ECO:0000313" key="5">
    <source>
        <dbReference type="Proteomes" id="UP000639772"/>
    </source>
</evidence>
<dbReference type="InterPro" id="IPR036837">
    <property type="entry name" value="Cation_efflux_CTD_sf"/>
</dbReference>
<dbReference type="InterPro" id="IPR050291">
    <property type="entry name" value="CDF_Transporter"/>
</dbReference>
<accession>A0A835R8N6</accession>
<dbReference type="Gene3D" id="3.30.70.1350">
    <property type="entry name" value="Cation efflux protein, cytoplasmic domain"/>
    <property type="match status" value="2"/>
</dbReference>
<dbReference type="Proteomes" id="UP000639772">
    <property type="component" value="Unassembled WGS sequence"/>
</dbReference>
<feature type="domain" description="Cation efflux protein cytoplasmic" evidence="3">
    <location>
        <begin position="26"/>
        <end position="99"/>
    </location>
</feature>
<dbReference type="InterPro" id="IPR027470">
    <property type="entry name" value="Cation_efflux_CTD"/>
</dbReference>
<organism evidence="4 5">
    <name type="scientific">Vanilla planifolia</name>
    <name type="common">Vanilla</name>
    <dbReference type="NCBI Taxonomy" id="51239"/>
    <lineage>
        <taxon>Eukaryota</taxon>
        <taxon>Viridiplantae</taxon>
        <taxon>Streptophyta</taxon>
        <taxon>Embryophyta</taxon>
        <taxon>Tracheophyta</taxon>
        <taxon>Spermatophyta</taxon>
        <taxon>Magnoliopsida</taxon>
        <taxon>Liliopsida</taxon>
        <taxon>Asparagales</taxon>
        <taxon>Orchidaceae</taxon>
        <taxon>Vanilloideae</taxon>
        <taxon>Vanilleae</taxon>
        <taxon>Vanilla</taxon>
    </lineage>
</organism>
<comment type="caution">
    <text evidence="4">The sequence shown here is derived from an EMBL/GenBank/DDBJ whole genome shotgun (WGS) entry which is preliminary data.</text>
</comment>
<evidence type="ECO:0000256" key="2">
    <source>
        <dbReference type="ARBA" id="ARBA00022448"/>
    </source>
</evidence>
<dbReference type="PANTHER" id="PTHR43840:SF15">
    <property type="entry name" value="MITOCHONDRIAL METAL TRANSPORTER 1-RELATED"/>
    <property type="match status" value="1"/>
</dbReference>
<dbReference type="SUPFAM" id="SSF160240">
    <property type="entry name" value="Cation efflux protein cytoplasmic domain-like"/>
    <property type="match status" value="2"/>
</dbReference>
<dbReference type="GO" id="GO:0008324">
    <property type="term" value="F:monoatomic cation transmembrane transporter activity"/>
    <property type="evidence" value="ECO:0007669"/>
    <property type="project" value="TreeGrafter"/>
</dbReference>
<name>A0A835R8N6_VANPL</name>